<dbReference type="SUPFAM" id="SSF56176">
    <property type="entry name" value="FAD-binding/transporter-associated domain-like"/>
    <property type="match status" value="1"/>
</dbReference>
<dbReference type="Proteomes" id="UP000235584">
    <property type="component" value="Chromosome"/>
</dbReference>
<gene>
    <name evidence="6" type="primary">xdhA</name>
    <name evidence="6" type="ORF">C0V70_15490</name>
</gene>
<dbReference type="InterPro" id="IPR036683">
    <property type="entry name" value="CO_DH_flav_C_dom_sf"/>
</dbReference>
<dbReference type="InterPro" id="IPR016169">
    <property type="entry name" value="FAD-bd_PCMH_sub2"/>
</dbReference>
<dbReference type="InterPro" id="IPR002346">
    <property type="entry name" value="Mopterin_DH_FAD-bd"/>
</dbReference>
<sequence length="485" mass="53342">MKTTNTITTKINDQRVEIKGENAFMTLGNFLRNEESLTGTKIVCAEGDCGACTVLIAKDVDASGKLEFKSVNSCILPLYLIDGAQVVTVEGIGKNVGMNIDLHEVQQKMIDHNGAQCGYCTPGFICAMAGAVEKVKSCGGTLSEKKAKNFLTGNLCRCTGYQPIIDAATSIDLNKVELLKDRYHSPEWISEMKTIKSQTVEMKFTDKSIFLPATLKEALKKKSEKNDVRLIAGSTDIGVVVNKGKLDTPDTMALYHIDELNVISHDDQFINVGATVTLTEFEDYVEKHFPEMSRLLRIFASPQIKNQGTVVGNVVNASPIADTIPFLMVSDAIVELESTSGKREVVLPKFYVGYKKLDIKADEIVTRVKIPVLAKNEKTRLYKVSMRKDLDISAVTFAARIVFDGKKMTKVSIALGGVAATVMRLSDIEAKLTGKDFSEKIFHEAAASLDQYIKPLSDLRASKEYRMLVAGNYFKKFALEIGGEL</sequence>
<dbReference type="InterPro" id="IPR016166">
    <property type="entry name" value="FAD-bd_PCMH"/>
</dbReference>
<dbReference type="Gene3D" id="3.30.465.10">
    <property type="match status" value="1"/>
</dbReference>
<dbReference type="InterPro" id="IPR036010">
    <property type="entry name" value="2Fe-2S_ferredoxin-like_sf"/>
</dbReference>
<dbReference type="GO" id="GO:0005506">
    <property type="term" value="F:iron ion binding"/>
    <property type="evidence" value="ECO:0007669"/>
    <property type="project" value="InterPro"/>
</dbReference>
<dbReference type="PIRSF" id="PIRSF036557">
    <property type="entry name" value="XdhA_RC"/>
    <property type="match status" value="1"/>
</dbReference>
<dbReference type="GO" id="GO:0051537">
    <property type="term" value="F:2 iron, 2 sulfur cluster binding"/>
    <property type="evidence" value="ECO:0007669"/>
    <property type="project" value="InterPro"/>
</dbReference>
<dbReference type="PROSITE" id="PS00197">
    <property type="entry name" value="2FE2S_FER_1"/>
    <property type="match status" value="1"/>
</dbReference>
<dbReference type="PANTHER" id="PTHR45444:SF3">
    <property type="entry name" value="XANTHINE DEHYDROGENASE"/>
    <property type="match status" value="1"/>
</dbReference>
<dbReference type="SUPFAM" id="SSF47741">
    <property type="entry name" value="CO dehydrogenase ISP C-domain like"/>
    <property type="match status" value="1"/>
</dbReference>
<dbReference type="Pfam" id="PF00111">
    <property type="entry name" value="Fer2"/>
    <property type="match status" value="1"/>
</dbReference>
<evidence type="ECO:0000313" key="6">
    <source>
        <dbReference type="EMBL" id="AUN99485.1"/>
    </source>
</evidence>
<keyword evidence="4" id="KW-0560">Oxidoreductase</keyword>
<keyword evidence="3" id="KW-0274">FAD</keyword>
<dbReference type="InterPro" id="IPR014307">
    <property type="entry name" value="Xanthine_DH_ssu"/>
</dbReference>
<dbReference type="GO" id="GO:0004854">
    <property type="term" value="F:xanthine dehydrogenase activity"/>
    <property type="evidence" value="ECO:0007669"/>
    <property type="project" value="InterPro"/>
</dbReference>
<dbReference type="GO" id="GO:0071949">
    <property type="term" value="F:FAD binding"/>
    <property type="evidence" value="ECO:0007669"/>
    <property type="project" value="InterPro"/>
</dbReference>
<evidence type="ECO:0000256" key="5">
    <source>
        <dbReference type="ARBA" id="ARBA00023004"/>
    </source>
</evidence>
<dbReference type="PROSITE" id="PS51387">
    <property type="entry name" value="FAD_PCMH"/>
    <property type="match status" value="1"/>
</dbReference>
<dbReference type="InterPro" id="IPR002888">
    <property type="entry name" value="2Fe-2S-bd"/>
</dbReference>
<dbReference type="InterPro" id="IPR012675">
    <property type="entry name" value="Beta-grasp_dom_sf"/>
</dbReference>
<evidence type="ECO:0000256" key="3">
    <source>
        <dbReference type="ARBA" id="ARBA00022827"/>
    </source>
</evidence>
<dbReference type="InterPro" id="IPR036884">
    <property type="entry name" value="2Fe-2S-bd_dom_sf"/>
</dbReference>
<dbReference type="SUPFAM" id="SSF55447">
    <property type="entry name" value="CO dehydrogenase flavoprotein C-terminal domain-like"/>
    <property type="match status" value="1"/>
</dbReference>
<dbReference type="Pfam" id="PF03450">
    <property type="entry name" value="CO_deh_flav_C"/>
    <property type="match status" value="1"/>
</dbReference>
<evidence type="ECO:0000256" key="2">
    <source>
        <dbReference type="ARBA" id="ARBA00022723"/>
    </source>
</evidence>
<reference evidence="6 7" key="1">
    <citation type="submission" date="2018-01" db="EMBL/GenBank/DDBJ databases">
        <title>Complete genome sequence of Bacteriovorax stolpii DSM12778.</title>
        <authorList>
            <person name="Tang B."/>
            <person name="Chang J."/>
        </authorList>
    </citation>
    <scope>NUCLEOTIDE SEQUENCE [LARGE SCALE GENOMIC DNA]</scope>
    <source>
        <strain evidence="6 7">DSM 12778</strain>
    </source>
</reference>
<dbReference type="Gene3D" id="3.10.20.30">
    <property type="match status" value="1"/>
</dbReference>
<dbReference type="InterPro" id="IPR005107">
    <property type="entry name" value="CO_DH_flav_C"/>
</dbReference>
<dbReference type="Gene3D" id="1.10.150.120">
    <property type="entry name" value="[2Fe-2S]-binding domain"/>
    <property type="match status" value="1"/>
</dbReference>
<dbReference type="SUPFAM" id="SSF54292">
    <property type="entry name" value="2Fe-2S ferredoxin-like"/>
    <property type="match status" value="1"/>
</dbReference>
<dbReference type="RefSeq" id="WP_102244776.1">
    <property type="nucleotide sequence ID" value="NZ_CP025704.1"/>
</dbReference>
<dbReference type="InterPro" id="IPR012175">
    <property type="entry name" value="Xanth_DH_ssu_bac"/>
</dbReference>
<proteinExistence type="predicted"/>
<protein>
    <submittedName>
        <fullName evidence="6">Xanthine dehydrogenase small subunit</fullName>
    </submittedName>
</protein>
<organism evidence="6 7">
    <name type="scientific">Bacteriovorax stolpii</name>
    <name type="common">Bdellovibrio stolpii</name>
    <dbReference type="NCBI Taxonomy" id="960"/>
    <lineage>
        <taxon>Bacteria</taxon>
        <taxon>Pseudomonadati</taxon>
        <taxon>Bdellovibrionota</taxon>
        <taxon>Bacteriovoracia</taxon>
        <taxon>Bacteriovoracales</taxon>
        <taxon>Bacteriovoracaceae</taxon>
        <taxon>Bacteriovorax</taxon>
    </lineage>
</organism>
<dbReference type="Gene3D" id="3.30.390.50">
    <property type="entry name" value="CO dehydrogenase flavoprotein, C-terminal domain"/>
    <property type="match status" value="1"/>
</dbReference>
<dbReference type="Pfam" id="PF01799">
    <property type="entry name" value="Fer2_2"/>
    <property type="match status" value="1"/>
</dbReference>
<dbReference type="Gene3D" id="3.30.43.10">
    <property type="entry name" value="Uridine Diphospho-n-acetylenolpyruvylglucosamine Reductase, domain 2"/>
    <property type="match status" value="1"/>
</dbReference>
<dbReference type="PANTHER" id="PTHR45444">
    <property type="entry name" value="XANTHINE DEHYDROGENASE"/>
    <property type="match status" value="1"/>
</dbReference>
<keyword evidence="5" id="KW-0408">Iron</keyword>
<dbReference type="EMBL" id="CP025704">
    <property type="protein sequence ID" value="AUN99485.1"/>
    <property type="molecule type" value="Genomic_DNA"/>
</dbReference>
<dbReference type="AlphaFoldDB" id="A0A2K9NWP2"/>
<keyword evidence="2" id="KW-0479">Metal-binding</keyword>
<dbReference type="InterPro" id="IPR001041">
    <property type="entry name" value="2Fe-2S_ferredoxin-type"/>
</dbReference>
<dbReference type="InterPro" id="IPR016167">
    <property type="entry name" value="FAD-bd_PCMH_sub1"/>
</dbReference>
<keyword evidence="7" id="KW-1185">Reference proteome</keyword>
<dbReference type="InterPro" id="IPR006058">
    <property type="entry name" value="2Fe2S_fd_BS"/>
</dbReference>
<dbReference type="NCBIfam" id="TIGR02963">
    <property type="entry name" value="xanthine_xdhA"/>
    <property type="match status" value="1"/>
</dbReference>
<accession>A0A2K9NWP2</accession>
<evidence type="ECO:0000313" key="7">
    <source>
        <dbReference type="Proteomes" id="UP000235584"/>
    </source>
</evidence>
<dbReference type="KEGG" id="bsto:C0V70_15490"/>
<dbReference type="InterPro" id="IPR036318">
    <property type="entry name" value="FAD-bd_PCMH-like_sf"/>
</dbReference>
<name>A0A2K9NWP2_BACTC</name>
<dbReference type="Pfam" id="PF00941">
    <property type="entry name" value="FAD_binding_5"/>
    <property type="match status" value="1"/>
</dbReference>
<dbReference type="PROSITE" id="PS51085">
    <property type="entry name" value="2FE2S_FER_2"/>
    <property type="match status" value="1"/>
</dbReference>
<evidence type="ECO:0000256" key="1">
    <source>
        <dbReference type="ARBA" id="ARBA00022630"/>
    </source>
</evidence>
<evidence type="ECO:0000256" key="4">
    <source>
        <dbReference type="ARBA" id="ARBA00023002"/>
    </source>
</evidence>
<keyword evidence="1" id="KW-0285">Flavoprotein</keyword>
<dbReference type="InterPro" id="IPR016208">
    <property type="entry name" value="Ald_Oxase/xanthine_DH-like"/>
</dbReference>
<dbReference type="SMART" id="SM01092">
    <property type="entry name" value="CO_deh_flav_C"/>
    <property type="match status" value="1"/>
</dbReference>